<feature type="transmembrane region" description="Helical" evidence="2">
    <location>
        <begin position="90"/>
        <end position="111"/>
    </location>
</feature>
<keyword evidence="2" id="KW-0472">Membrane</keyword>
<dbReference type="GeneID" id="54291993"/>
<evidence type="ECO:0000256" key="1">
    <source>
        <dbReference type="SAM" id="MobiDB-lite"/>
    </source>
</evidence>
<dbReference type="OrthoDB" id="3945378at2759"/>
<protein>
    <submittedName>
        <fullName evidence="3">Uncharacterized protein</fullName>
    </submittedName>
</protein>
<sequence>MVVLYSYVPSLAAILILFPSLTSASLLSHFGIFTIEPHIPAIKMRQTAETCAVKLEGQSSEYSLAMRIGIYTCITAIYISRFLLLSRLDVLRLCTYVFFIPIFVTTLIHIANIRNTFTVEIFILLQLLTWLCFRDIRGRKQPTRFPSRSNIFHVSATLILRGTLVGLNLWFWFVAIEQTKRGPCSTTPVFFFWKFDMLGWFRMLMKVISIIVGCLYLNSLFWIFLDFWSQEKFAESEDAKAAIMAFELSRTMQTDTQKQSQRSARGHSRSPSNSTIRTFSPFERQHSRSGSNASWGTISTLADDDNMSERVERIRSSMLKKSASLSSIKSFKDPSRHFHSPLFEGVYRGEQFLDDCIAAGEQGRLRIRYPRLSRLIFGKKTQPDLEEYSAYDLVYRKQPSYIGCVVRHFGALLTFHFPRHCAIIFHHLNASRKLNGFSSPFQVYAALTCSDTAPSQRCIAIASSIRLSRQKRPALPIVWAVSEIFKNIFVILQIELTIFWNGAGHSDRFDDVGQMIPVVLGASALIWAIWKSVAQLGETDDASESWDSLCTSDPWERRFISAYQEWKRDTGKQSD</sequence>
<organism evidence="3 4">
    <name type="scientific">Aaosphaeria arxii CBS 175.79</name>
    <dbReference type="NCBI Taxonomy" id="1450172"/>
    <lineage>
        <taxon>Eukaryota</taxon>
        <taxon>Fungi</taxon>
        <taxon>Dikarya</taxon>
        <taxon>Ascomycota</taxon>
        <taxon>Pezizomycotina</taxon>
        <taxon>Dothideomycetes</taxon>
        <taxon>Pleosporomycetidae</taxon>
        <taxon>Pleosporales</taxon>
        <taxon>Pleosporales incertae sedis</taxon>
        <taxon>Aaosphaeria</taxon>
    </lineage>
</organism>
<evidence type="ECO:0000256" key="2">
    <source>
        <dbReference type="SAM" id="Phobius"/>
    </source>
</evidence>
<feature type="transmembrane region" description="Helical" evidence="2">
    <location>
        <begin position="154"/>
        <end position="173"/>
    </location>
</feature>
<feature type="transmembrane region" description="Helical" evidence="2">
    <location>
        <begin position="203"/>
        <end position="225"/>
    </location>
</feature>
<evidence type="ECO:0000313" key="4">
    <source>
        <dbReference type="Proteomes" id="UP000799778"/>
    </source>
</evidence>
<gene>
    <name evidence="3" type="ORF">BU24DRAFT_75062</name>
</gene>
<reference evidence="3" key="1">
    <citation type="journal article" date="2020" name="Stud. Mycol.">
        <title>101 Dothideomycetes genomes: a test case for predicting lifestyles and emergence of pathogens.</title>
        <authorList>
            <person name="Haridas S."/>
            <person name="Albert R."/>
            <person name="Binder M."/>
            <person name="Bloem J."/>
            <person name="Labutti K."/>
            <person name="Salamov A."/>
            <person name="Andreopoulos B."/>
            <person name="Baker S."/>
            <person name="Barry K."/>
            <person name="Bills G."/>
            <person name="Bluhm B."/>
            <person name="Cannon C."/>
            <person name="Castanera R."/>
            <person name="Culley D."/>
            <person name="Daum C."/>
            <person name="Ezra D."/>
            <person name="Gonzalez J."/>
            <person name="Henrissat B."/>
            <person name="Kuo A."/>
            <person name="Liang C."/>
            <person name="Lipzen A."/>
            <person name="Lutzoni F."/>
            <person name="Magnuson J."/>
            <person name="Mondo S."/>
            <person name="Nolan M."/>
            <person name="Ohm R."/>
            <person name="Pangilinan J."/>
            <person name="Park H.-J."/>
            <person name="Ramirez L."/>
            <person name="Alfaro M."/>
            <person name="Sun H."/>
            <person name="Tritt A."/>
            <person name="Yoshinaga Y."/>
            <person name="Zwiers L.-H."/>
            <person name="Turgeon B."/>
            <person name="Goodwin S."/>
            <person name="Spatafora J."/>
            <person name="Crous P."/>
            <person name="Grigoriev I."/>
        </authorList>
    </citation>
    <scope>NUCLEOTIDE SEQUENCE</scope>
    <source>
        <strain evidence="3">CBS 175.79</strain>
    </source>
</reference>
<proteinExistence type="predicted"/>
<feature type="transmembrane region" description="Helical" evidence="2">
    <location>
        <begin position="474"/>
        <end position="500"/>
    </location>
</feature>
<feature type="compositionally biased region" description="Polar residues" evidence="1">
    <location>
        <begin position="253"/>
        <end position="278"/>
    </location>
</feature>
<evidence type="ECO:0000313" key="3">
    <source>
        <dbReference type="EMBL" id="KAF2009440.1"/>
    </source>
</evidence>
<feature type="transmembrane region" description="Helical" evidence="2">
    <location>
        <begin position="512"/>
        <end position="530"/>
    </location>
</feature>
<dbReference type="AlphaFoldDB" id="A0A6A5X953"/>
<keyword evidence="4" id="KW-1185">Reference proteome</keyword>
<keyword evidence="2" id="KW-0812">Transmembrane</keyword>
<dbReference type="Proteomes" id="UP000799778">
    <property type="component" value="Unassembled WGS sequence"/>
</dbReference>
<name>A0A6A5X953_9PLEO</name>
<dbReference type="RefSeq" id="XP_033377779.1">
    <property type="nucleotide sequence ID" value="XM_033534596.1"/>
</dbReference>
<keyword evidence="2" id="KW-1133">Transmembrane helix</keyword>
<feature type="transmembrane region" description="Helical" evidence="2">
    <location>
        <begin position="117"/>
        <end position="133"/>
    </location>
</feature>
<accession>A0A6A5X953</accession>
<feature type="region of interest" description="Disordered" evidence="1">
    <location>
        <begin position="253"/>
        <end position="295"/>
    </location>
</feature>
<dbReference type="EMBL" id="ML978078">
    <property type="protein sequence ID" value="KAF2009440.1"/>
    <property type="molecule type" value="Genomic_DNA"/>
</dbReference>
<feature type="transmembrane region" description="Helical" evidence="2">
    <location>
        <begin position="64"/>
        <end position="83"/>
    </location>
</feature>